<reference evidence="3 4" key="2">
    <citation type="journal article" date="2016" name="Genome Announc.">
        <title>Complete Genome Sequence of Sphingopyxis terrae Strain 203-1 (NBRC 111660), a Polyethylene Glycol Degrader.</title>
        <authorList>
            <person name="Ohtsubo Y."/>
            <person name="Nonoyama S."/>
            <person name="Nagata Y."/>
            <person name="Numata M."/>
            <person name="Tsuchikane K."/>
            <person name="Hosoyama A."/>
            <person name="Yamazoe A."/>
            <person name="Tsuda M."/>
            <person name="Fujita N."/>
            <person name="Kawai F."/>
        </authorList>
    </citation>
    <scope>NUCLEOTIDE SEQUENCE [LARGE SCALE GENOMIC DNA]</scope>
    <source>
        <strain evidence="3 4">203-1</strain>
    </source>
</reference>
<evidence type="ECO:0000313" key="3">
    <source>
        <dbReference type="EMBL" id="AMU96368.1"/>
    </source>
</evidence>
<dbReference type="Gene3D" id="1.25.40.10">
    <property type="entry name" value="Tetratricopeptide repeat domain"/>
    <property type="match status" value="1"/>
</dbReference>
<dbReference type="InterPro" id="IPR024983">
    <property type="entry name" value="CHAT_dom"/>
</dbReference>
<dbReference type="EMBL" id="CP013342">
    <property type="protein sequence ID" value="AMU96368.1"/>
    <property type="molecule type" value="Genomic_DNA"/>
</dbReference>
<dbReference type="Pfam" id="PF12770">
    <property type="entry name" value="CHAT"/>
    <property type="match status" value="1"/>
</dbReference>
<evidence type="ECO:0000313" key="4">
    <source>
        <dbReference type="Proteomes" id="UP000076234"/>
    </source>
</evidence>
<dbReference type="InterPro" id="IPR011990">
    <property type="entry name" value="TPR-like_helical_dom_sf"/>
</dbReference>
<reference evidence="4" key="1">
    <citation type="submission" date="2015-11" db="EMBL/GenBank/DDBJ databases">
        <title>Complete genome sequence of a polyethylene glycol-degrading strain Sphingopyxis terrae strain 203-1 (NBRC 15098).</title>
        <authorList>
            <person name="Yoshiyuki O."/>
            <person name="Shouta N."/>
            <person name="Nagata Y."/>
            <person name="Numata M."/>
            <person name="Tsuchikane K."/>
            <person name="Hosoyama A."/>
            <person name="Yamazoe A."/>
            <person name="Tsuda M."/>
            <person name="Fujita N."/>
            <person name="Kawai F."/>
        </authorList>
    </citation>
    <scope>NUCLEOTIDE SEQUENCE [LARGE SCALE GENOMIC DNA]</scope>
    <source>
        <strain evidence="4">203-1</strain>
    </source>
</reference>
<evidence type="ECO:0000256" key="1">
    <source>
        <dbReference type="SAM" id="SignalP"/>
    </source>
</evidence>
<dbReference type="AlphaFoldDB" id="A0A142W2T8"/>
<dbReference type="Gene3D" id="6.10.250.3110">
    <property type="match status" value="1"/>
</dbReference>
<feature type="chain" id="PRO_5007502681" description="CHAT domain-containing protein" evidence="1">
    <location>
        <begin position="23"/>
        <end position="1148"/>
    </location>
</feature>
<dbReference type="KEGG" id="ster:AOA14_17340"/>
<dbReference type="RefSeq" id="WP_062902706.1">
    <property type="nucleotide sequence ID" value="NZ_CP013342.1"/>
</dbReference>
<accession>A0A142W2T8</accession>
<feature type="domain" description="CHAT" evidence="2">
    <location>
        <begin position="801"/>
        <end position="1145"/>
    </location>
</feature>
<gene>
    <name evidence="3" type="ORF">AOA14_17340</name>
</gene>
<feature type="signal peptide" evidence="1">
    <location>
        <begin position="1"/>
        <end position="22"/>
    </location>
</feature>
<protein>
    <recommendedName>
        <fullName evidence="2">CHAT domain-containing protein</fullName>
    </recommendedName>
</protein>
<evidence type="ECO:0000259" key="2">
    <source>
        <dbReference type="Pfam" id="PF12770"/>
    </source>
</evidence>
<proteinExistence type="predicted"/>
<name>A0A142W2T8_9SPHN</name>
<dbReference type="STRING" id="1219058.AOA14_17340"/>
<sequence length="1148" mass="123423">MRTMLAGIWAVFWLVAALPAAAQIVPDLSPATAEKVAENDRKELAADLADRAAISERTLKLIAADRGEKSAPYLAKLLVHANNLSWAHRAPESRQALVRAVEIATALYGAGTYATADVERQYAIALRVNGYREEAIEPFSHYVHALTEEAYGCGRRVPGMVMGCARDDTDLGDTLLEYGQMLNDVGRGGEAVAAFDTVIARFEPRWAGCEGPAWGTRCDRARDKRADMLSSYAALLALVGRADDAGALRKRLFDDSLAAIDACTGDDCEGPDFRLVRRYYDYRAALAGANHPDDALALDERILAILVASPHYTKGKAGSGEYFDKDMVNDVTGIAEAYAKAAVAAGKADRARDQLARYGFGALVGTQLAGIDFDAEQKAIEAERRTLSSYGDEIERIANSRRKVALFAGHYGKDSDEYAKALRDLAWDLDDLPVNDTEAEAVYREALAVERKAFGAGDFRTLHALDNLTTFLKKRDRSAAAIAVLADVLGDPANDHLALYLDPDRRSARRGSFGDPDDTLNALKADLSELLLRNRGDPALALAAARHAALGMTSFRDALGFDRFDEMKLDWVTADPWAWLGERRYADYFLLYADALWAKGVHDGAAAEQAFTALQDAMAGTTSRAVARAAAERAAARASVSPLVEERRRIDAEIAALNTKLETLPDDPAERQRQFSTLQSEIARKDDRRAQVDAAITAATPDYFALIRPRPLAIAEAQALLAPDEAFVMLVPSEFGTHVLLVTHDALRWNRADMPAAEVNAHVRRLLWDVGASIDVTAEEDAKWSAEGEGDFPFDRGTAWLLYDRLLSPFAADLAGKRHLFTAATGSLSSLPLGILVTEKPTGADGDPAVLRATKWLADGPALLQLPSLQSLQLLRAVAARDEGQAGTRMVGFGDPVLEGRAAARGIASARARGTRSSGLPVTAGLQPAIGDAQPLADPAALRRLARLPGTEAELKAMQALLGADAARLYLAGTATETNLKRSDLEHLSVLFLATHGLIAGEVKGLAEPGLVFTPPATATPLDDGLLTASEVAGLHLGARWVVLSACNTASGDGSEGAPGLSGLARAFFFAGAESMLASHWPVRDDVASVLTVRLFELMQKNPGLSRAEALQHAMRDIRNDPRADDFLKSWSHPSAWAPFSLIGDGID</sequence>
<dbReference type="Proteomes" id="UP000076234">
    <property type="component" value="Chromosome"/>
</dbReference>
<organism evidence="3 4">
    <name type="scientific">Sphingopyxis terrae subsp. terrae NBRC 15098</name>
    <dbReference type="NCBI Taxonomy" id="1219058"/>
    <lineage>
        <taxon>Bacteria</taxon>
        <taxon>Pseudomonadati</taxon>
        <taxon>Pseudomonadota</taxon>
        <taxon>Alphaproteobacteria</taxon>
        <taxon>Sphingomonadales</taxon>
        <taxon>Sphingomonadaceae</taxon>
        <taxon>Sphingopyxis</taxon>
    </lineage>
</organism>
<keyword evidence="1" id="KW-0732">Signal</keyword>